<dbReference type="Pfam" id="PF12679">
    <property type="entry name" value="ABC2_membrane_2"/>
    <property type="match status" value="1"/>
</dbReference>
<feature type="transmembrane region" description="Helical" evidence="1">
    <location>
        <begin position="158"/>
        <end position="179"/>
    </location>
</feature>
<feature type="transmembrane region" description="Helical" evidence="1">
    <location>
        <begin position="276"/>
        <end position="297"/>
    </location>
</feature>
<dbReference type="RefSeq" id="WP_100422467.1">
    <property type="nucleotide sequence ID" value="NZ_BOOX01000019.1"/>
</dbReference>
<feature type="transmembrane region" description="Helical" evidence="1">
    <location>
        <begin position="200"/>
        <end position="224"/>
    </location>
</feature>
<keyword evidence="3" id="KW-1185">Reference proteome</keyword>
<gene>
    <name evidence="2" type="ORF">CLV28_1235</name>
</gene>
<dbReference type="GO" id="GO:0140359">
    <property type="term" value="F:ABC-type transporter activity"/>
    <property type="evidence" value="ECO:0007669"/>
    <property type="project" value="InterPro"/>
</dbReference>
<feature type="transmembrane region" description="Helical" evidence="1">
    <location>
        <begin position="349"/>
        <end position="367"/>
    </location>
</feature>
<protein>
    <submittedName>
        <fullName evidence="2">ABC-2 type transport system permease protein</fullName>
    </submittedName>
</protein>
<keyword evidence="1" id="KW-1133">Transmembrane helix</keyword>
<dbReference type="Proteomes" id="UP000231693">
    <property type="component" value="Unassembled WGS sequence"/>
</dbReference>
<accession>A0A2M9CPD2</accession>
<keyword evidence="1" id="KW-0472">Membrane</keyword>
<reference evidence="2 3" key="1">
    <citation type="submission" date="2017-11" db="EMBL/GenBank/DDBJ databases">
        <title>Genomic Encyclopedia of Archaeal and Bacterial Type Strains, Phase II (KMG-II): From Individual Species to Whole Genera.</title>
        <authorList>
            <person name="Goeker M."/>
        </authorList>
    </citation>
    <scope>NUCLEOTIDE SEQUENCE [LARGE SCALE GENOMIC DNA]</scope>
    <source>
        <strain evidence="2 3">DSM 25478</strain>
    </source>
</reference>
<feature type="transmembrane region" description="Helical" evidence="1">
    <location>
        <begin position="15"/>
        <end position="37"/>
    </location>
</feature>
<organism evidence="2 3">
    <name type="scientific">Sediminihabitans luteus</name>
    <dbReference type="NCBI Taxonomy" id="1138585"/>
    <lineage>
        <taxon>Bacteria</taxon>
        <taxon>Bacillati</taxon>
        <taxon>Actinomycetota</taxon>
        <taxon>Actinomycetes</taxon>
        <taxon>Micrococcales</taxon>
        <taxon>Cellulomonadaceae</taxon>
        <taxon>Sediminihabitans</taxon>
    </lineage>
</organism>
<evidence type="ECO:0000256" key="1">
    <source>
        <dbReference type="SAM" id="Phobius"/>
    </source>
</evidence>
<dbReference type="EMBL" id="PGFE01000002">
    <property type="protein sequence ID" value="PJJ73757.1"/>
    <property type="molecule type" value="Genomic_DNA"/>
</dbReference>
<dbReference type="GO" id="GO:0005886">
    <property type="term" value="C:plasma membrane"/>
    <property type="evidence" value="ECO:0007669"/>
    <property type="project" value="UniProtKB-SubCell"/>
</dbReference>
<name>A0A2M9CPD2_9CELL</name>
<dbReference type="AlphaFoldDB" id="A0A2M9CPD2"/>
<proteinExistence type="predicted"/>
<sequence>MRLLRAELWRFRSRLLIRWIAVGTLVIAGLVAVGAYVQSAPMPEDQVAMMRADYDATVADYAENGAQYLEDCRAQAEEQGLSDEEWGCTEEAYSVGDFEDWIGPPSEFGWDEPEAVEGPELSPYNGTPVEDLPAELRSEPLVGMEAVEGASWSGVGNVLTLLPVFVLLGLVTGVTFTAAEMSSGAISNWLTFEPRRRRVFWSKASGAALGTLPIALVGIAVAGLGSYAAYGLHDAYGTMGSEQWGYFAGGMARALVAAVVAAVVGASLGILLRHTAIVAGVVVGWFVVAEFILGLAMQVSALTPYLLSTNLVAWIQGGTNYQVTRCVVDDTQGEICEGVNYAVSTAHGGIVLGAVAVVVTLFAVLVFRRRDVG</sequence>
<keyword evidence="1" id="KW-0812">Transmembrane</keyword>
<dbReference type="OrthoDB" id="3819831at2"/>
<evidence type="ECO:0000313" key="2">
    <source>
        <dbReference type="EMBL" id="PJJ73757.1"/>
    </source>
</evidence>
<evidence type="ECO:0000313" key="3">
    <source>
        <dbReference type="Proteomes" id="UP000231693"/>
    </source>
</evidence>
<comment type="caution">
    <text evidence="2">The sequence shown here is derived from an EMBL/GenBank/DDBJ whole genome shotgun (WGS) entry which is preliminary data.</text>
</comment>
<feature type="transmembrane region" description="Helical" evidence="1">
    <location>
        <begin position="244"/>
        <end position="264"/>
    </location>
</feature>